<evidence type="ECO:0000313" key="2">
    <source>
        <dbReference type="EMBL" id="ROW64895.1"/>
    </source>
</evidence>
<gene>
    <name evidence="1" type="ORF">AUM46_09730</name>
    <name evidence="2" type="ORF">C3E80_01625</name>
</gene>
<protein>
    <submittedName>
        <fullName evidence="2">Uncharacterized protein</fullName>
    </submittedName>
</protein>
<dbReference type="EMBL" id="PQJL01000001">
    <property type="protein sequence ID" value="ROW64895.1"/>
    <property type="molecule type" value="Genomic_DNA"/>
</dbReference>
<dbReference type="Proteomes" id="UP000285793">
    <property type="component" value="Unassembled WGS sequence"/>
</dbReference>
<name>A0A423Y4T5_9ENTR</name>
<reference evidence="2 4" key="2">
    <citation type="journal article" date="2018" name="Front. Microbiol.">
        <title>An Investigation of an Acute Gastroenteritis Outbreak: Cronobacter sakazakii, a Potential Cause of Food-Borne Illness.</title>
        <authorList>
            <person name="Yong W."/>
            <person name="Guo B."/>
            <person name="Shi X."/>
            <person name="Cheng T."/>
            <person name="Chen M."/>
            <person name="Jiang X."/>
            <person name="Ye Y."/>
            <person name="Wang J."/>
            <person name="Xie G."/>
            <person name="Ding J."/>
        </authorList>
    </citation>
    <scope>NUCLEOTIDE SEQUENCE [LARGE SCALE GENOMIC DNA]</scope>
    <source>
        <strain evidence="2 4">S1</strain>
    </source>
</reference>
<proteinExistence type="predicted"/>
<comment type="caution">
    <text evidence="2">The sequence shown here is derived from an EMBL/GenBank/DDBJ whole genome shotgun (WGS) entry which is preliminary data.</text>
</comment>
<evidence type="ECO:0000313" key="3">
    <source>
        <dbReference type="Proteomes" id="UP000244731"/>
    </source>
</evidence>
<dbReference type="Proteomes" id="UP000244731">
    <property type="component" value="Unassembled WGS sequence"/>
</dbReference>
<organism evidence="2 4">
    <name type="scientific">Cronobacter malonaticus</name>
    <dbReference type="NCBI Taxonomy" id="413503"/>
    <lineage>
        <taxon>Bacteria</taxon>
        <taxon>Pseudomonadati</taxon>
        <taxon>Pseudomonadota</taxon>
        <taxon>Gammaproteobacteria</taxon>
        <taxon>Enterobacterales</taxon>
        <taxon>Enterobacteriaceae</taxon>
        <taxon>Cronobacter</taxon>
    </lineage>
</organism>
<evidence type="ECO:0000313" key="1">
    <source>
        <dbReference type="EMBL" id="PUX07006.1"/>
    </source>
</evidence>
<evidence type="ECO:0000313" key="4">
    <source>
        <dbReference type="Proteomes" id="UP000285793"/>
    </source>
</evidence>
<dbReference type="AlphaFoldDB" id="A0A423Y4T5"/>
<keyword evidence="3" id="KW-1185">Reference proteome</keyword>
<sequence length="59" mass="6539">MAKSNFFCRLSRYRCVGCAYSPRSLTDVSSRGFLSLPPSCNAKYSEKGIITGAVLHPFF</sequence>
<dbReference type="EMBL" id="MSAC01000030">
    <property type="protein sequence ID" value="PUX07006.1"/>
    <property type="molecule type" value="Genomic_DNA"/>
</dbReference>
<reference evidence="1 3" key="1">
    <citation type="submission" date="2016-12" db="EMBL/GenBank/DDBJ databases">
        <title>Analysis of the Molecular Diversity Among Cronobacter Species Isolated from Filth Flies Using a Pan Genomic DNA Microarray.</title>
        <authorList>
            <person name="Pava-Ripoll M."/>
            <person name="Tall B."/>
            <person name="Farber J."/>
            <person name="Fanning S."/>
            <person name="Lehner A."/>
            <person name="Stephan R."/>
            <person name="Pagotto F."/>
            <person name="Iverson C."/>
            <person name="Ziobro G."/>
            <person name="Miller A."/>
            <person name="Pearson R."/>
            <person name="Yan Q."/>
            <person name="Kim M."/>
            <person name="Jeong S."/>
            <person name="Park J."/>
            <person name="Jun S."/>
            <person name="Choi H."/>
            <person name="Chung T."/>
            <person name="Yoo Y."/>
            <person name="Park E."/>
            <person name="Hwang S."/>
            <person name="Lee B."/>
            <person name="Sathyamoorthy V."/>
            <person name="Carter L."/>
            <person name="Mammel M."/>
            <person name="Jackson S."/>
            <person name="Kothary M."/>
            <person name="Patel I."/>
            <person name="Grim C."/>
            <person name="Gopinath G."/>
            <person name="Gangiredla J."/>
            <person name="Chase H."/>
        </authorList>
    </citation>
    <scope>NUCLEOTIDE SEQUENCE [LARGE SCALE GENOMIC DNA]</scope>
    <source>
        <strain evidence="1 3">MOD1-Md25g</strain>
    </source>
</reference>
<accession>A0A423Y4T5</accession>